<gene>
    <name evidence="2" type="ORF">B0J13DRAFT_642476</name>
</gene>
<reference evidence="2" key="1">
    <citation type="journal article" date="2021" name="Nat. Commun.">
        <title>Genetic determinants of endophytism in the Arabidopsis root mycobiome.</title>
        <authorList>
            <person name="Mesny F."/>
            <person name="Miyauchi S."/>
            <person name="Thiergart T."/>
            <person name="Pickel B."/>
            <person name="Atanasova L."/>
            <person name="Karlsson M."/>
            <person name="Huettel B."/>
            <person name="Barry K.W."/>
            <person name="Haridas S."/>
            <person name="Chen C."/>
            <person name="Bauer D."/>
            <person name="Andreopoulos W."/>
            <person name="Pangilinan J."/>
            <person name="LaButti K."/>
            <person name="Riley R."/>
            <person name="Lipzen A."/>
            <person name="Clum A."/>
            <person name="Drula E."/>
            <person name="Henrissat B."/>
            <person name="Kohler A."/>
            <person name="Grigoriev I.V."/>
            <person name="Martin F.M."/>
            <person name="Hacquard S."/>
        </authorList>
    </citation>
    <scope>NUCLEOTIDE SEQUENCE</scope>
    <source>
        <strain evidence="2">MPI-CAGE-AT-0021</strain>
    </source>
</reference>
<evidence type="ECO:0000256" key="1">
    <source>
        <dbReference type="SAM" id="SignalP"/>
    </source>
</evidence>
<feature type="chain" id="PRO_5040512321" evidence="1">
    <location>
        <begin position="21"/>
        <end position="169"/>
    </location>
</feature>
<evidence type="ECO:0000313" key="2">
    <source>
        <dbReference type="EMBL" id="KAH7131652.1"/>
    </source>
</evidence>
<evidence type="ECO:0000313" key="3">
    <source>
        <dbReference type="Proteomes" id="UP000717696"/>
    </source>
</evidence>
<dbReference type="Proteomes" id="UP000717696">
    <property type="component" value="Unassembled WGS sequence"/>
</dbReference>
<proteinExistence type="predicted"/>
<keyword evidence="1" id="KW-0732">Signal</keyword>
<keyword evidence="3" id="KW-1185">Reference proteome</keyword>
<dbReference type="EMBL" id="JAGMUU010000019">
    <property type="protein sequence ID" value="KAH7131652.1"/>
    <property type="molecule type" value="Genomic_DNA"/>
</dbReference>
<dbReference type="OrthoDB" id="5102876at2759"/>
<organism evidence="2 3">
    <name type="scientific">Dactylonectria estremocensis</name>
    <dbReference type="NCBI Taxonomy" id="1079267"/>
    <lineage>
        <taxon>Eukaryota</taxon>
        <taxon>Fungi</taxon>
        <taxon>Dikarya</taxon>
        <taxon>Ascomycota</taxon>
        <taxon>Pezizomycotina</taxon>
        <taxon>Sordariomycetes</taxon>
        <taxon>Hypocreomycetidae</taxon>
        <taxon>Hypocreales</taxon>
        <taxon>Nectriaceae</taxon>
        <taxon>Dactylonectria</taxon>
    </lineage>
</organism>
<sequence>MPDLLLFLCSGLLMLGLATAGSGWPPPQGRSIPECDSNCGQSNPSTTAINAYLTRHCLLGSWCCPPAYHCGYVESAGGWSCFENKTYSQSAYIETLTTGSTHNPEFTSPGLSGAPDSTHPSSAILSTAAVASTTASSKSTSETNGSPRSNTLLIWKYCGIAVAMLASLC</sequence>
<dbReference type="AlphaFoldDB" id="A0A9P9E6V4"/>
<protein>
    <submittedName>
        <fullName evidence="2">Uncharacterized protein</fullName>
    </submittedName>
</protein>
<name>A0A9P9E6V4_9HYPO</name>
<feature type="signal peptide" evidence="1">
    <location>
        <begin position="1"/>
        <end position="20"/>
    </location>
</feature>
<accession>A0A9P9E6V4</accession>
<comment type="caution">
    <text evidence="2">The sequence shown here is derived from an EMBL/GenBank/DDBJ whole genome shotgun (WGS) entry which is preliminary data.</text>
</comment>